<evidence type="ECO:0000256" key="2">
    <source>
        <dbReference type="ARBA" id="ARBA00022908"/>
    </source>
</evidence>
<dbReference type="FunFam" id="3.40.50.1390:FF:000001">
    <property type="entry name" value="DNA recombinase"/>
    <property type="match status" value="1"/>
</dbReference>
<keyword evidence="11" id="KW-1185">Reference proteome</keyword>
<dbReference type="Proteomes" id="UP000199140">
    <property type="component" value="Unassembled WGS sequence"/>
</dbReference>
<dbReference type="EMBL" id="FOPK01000042">
    <property type="protein sequence ID" value="SFH67279.1"/>
    <property type="molecule type" value="Genomic_DNA"/>
</dbReference>
<dbReference type="InterPro" id="IPR050639">
    <property type="entry name" value="SSR_resolvase"/>
</dbReference>
<dbReference type="PROSITE" id="PS51736">
    <property type="entry name" value="RECOMBINASES_3"/>
    <property type="match status" value="1"/>
</dbReference>
<reference evidence="10 12" key="2">
    <citation type="submission" date="2016-10" db="EMBL/GenBank/DDBJ databases">
        <authorList>
            <person name="Varghese N."/>
            <person name="Submissions S."/>
        </authorList>
    </citation>
    <scope>NUCLEOTIDE SEQUENCE [LARGE SCALE GENOMIC DNA]</scope>
    <source>
        <strain evidence="10 12">CBMB27</strain>
    </source>
</reference>
<protein>
    <submittedName>
        <fullName evidence="9">Resolvase</fullName>
    </submittedName>
    <submittedName>
        <fullName evidence="10">Site-specific DNA recombinase</fullName>
    </submittedName>
</protein>
<dbReference type="AlphaFoldDB" id="A0AAE8L9K9"/>
<keyword evidence="9" id="KW-0614">Plasmid</keyword>
<evidence type="ECO:0000256" key="6">
    <source>
        <dbReference type="PIRSR" id="PIRSR606118-50"/>
    </source>
</evidence>
<proteinExistence type="inferred from homology"/>
<accession>A0AAE8L9K9</accession>
<dbReference type="Proteomes" id="UP000185487">
    <property type="component" value="Plasmid CBMB27-p1"/>
</dbReference>
<dbReference type="KEGG" id="mphy:MCBMB27_05728"/>
<sequence>MAKQVGYARVSTRDQNLDLQLDALRNAGVPDELIFRDIYSGAKEARPGMHAAIAAVEKGDTLVVWRLDRLGRNTRQLISTAEDLKGRGVAIRSLTEGIETGGSMGRLVYTILSGIAELEREVIIERTVAGMKAARQRGTRIGRSEKMTRDRTIEAVRMLAEGKGWKPTAELFSVSTGTLSGAIQRHGLSEQLVRLRNEEAVDRRMMRRQQSSIGL</sequence>
<evidence type="ECO:0000313" key="12">
    <source>
        <dbReference type="Proteomes" id="UP000199140"/>
    </source>
</evidence>
<comment type="similarity">
    <text evidence="1">Belongs to the site-specific recombinase resolvase family.</text>
</comment>
<dbReference type="GO" id="GO:0015074">
    <property type="term" value="P:DNA integration"/>
    <property type="evidence" value="ECO:0007669"/>
    <property type="project" value="UniProtKB-KW"/>
</dbReference>
<dbReference type="GO" id="GO:0000150">
    <property type="term" value="F:DNA strand exchange activity"/>
    <property type="evidence" value="ECO:0007669"/>
    <property type="project" value="UniProtKB-KW"/>
</dbReference>
<evidence type="ECO:0000256" key="7">
    <source>
        <dbReference type="PROSITE-ProRule" id="PRU10137"/>
    </source>
</evidence>
<keyword evidence="4" id="KW-0238">DNA-binding</keyword>
<dbReference type="InterPro" id="IPR006118">
    <property type="entry name" value="Recombinase_CS"/>
</dbReference>
<keyword evidence="2" id="KW-0229">DNA integration</keyword>
<dbReference type="Gene3D" id="3.40.50.1390">
    <property type="entry name" value="Resolvase, N-terminal catalytic domain"/>
    <property type="match status" value="1"/>
</dbReference>
<evidence type="ECO:0000313" key="10">
    <source>
        <dbReference type="EMBL" id="SFH67279.1"/>
    </source>
</evidence>
<evidence type="ECO:0000259" key="8">
    <source>
        <dbReference type="PROSITE" id="PS51736"/>
    </source>
</evidence>
<dbReference type="PROSITE" id="PS00397">
    <property type="entry name" value="RECOMBINASES_1"/>
    <property type="match status" value="1"/>
</dbReference>
<dbReference type="GO" id="GO:0003677">
    <property type="term" value="F:DNA binding"/>
    <property type="evidence" value="ECO:0007669"/>
    <property type="project" value="UniProtKB-KW"/>
</dbReference>
<organism evidence="10 12">
    <name type="scientific">Methylobacterium phyllosphaerae</name>
    <dbReference type="NCBI Taxonomy" id="418223"/>
    <lineage>
        <taxon>Bacteria</taxon>
        <taxon>Pseudomonadati</taxon>
        <taxon>Pseudomonadota</taxon>
        <taxon>Alphaproteobacteria</taxon>
        <taxon>Hyphomicrobiales</taxon>
        <taxon>Methylobacteriaceae</taxon>
        <taxon>Methylobacterium</taxon>
    </lineage>
</organism>
<evidence type="ECO:0000256" key="5">
    <source>
        <dbReference type="ARBA" id="ARBA00023172"/>
    </source>
</evidence>
<dbReference type="SMART" id="SM00857">
    <property type="entry name" value="Resolvase"/>
    <property type="match status" value="1"/>
</dbReference>
<gene>
    <name evidence="9" type="ORF">MCBMB27_05728</name>
    <name evidence="10" type="ORF">SAMN05192567_14218</name>
</gene>
<evidence type="ECO:0000313" key="11">
    <source>
        <dbReference type="Proteomes" id="UP000185487"/>
    </source>
</evidence>
<geneLocation type="plasmid" evidence="9 11">
    <name>CBMB27-p1</name>
</geneLocation>
<feature type="domain" description="Resolvase/invertase-type recombinase catalytic" evidence="8">
    <location>
        <begin position="3"/>
        <end position="138"/>
    </location>
</feature>
<dbReference type="RefSeq" id="WP_075382184.1">
    <property type="nucleotide sequence ID" value="NZ_CP015368.1"/>
</dbReference>
<dbReference type="PANTHER" id="PTHR30461:SF2">
    <property type="entry name" value="SERINE RECOMBINASE PINE-RELATED"/>
    <property type="match status" value="1"/>
</dbReference>
<evidence type="ECO:0000256" key="3">
    <source>
        <dbReference type="ARBA" id="ARBA00023100"/>
    </source>
</evidence>
<evidence type="ECO:0000313" key="9">
    <source>
        <dbReference type="EMBL" id="APT35019.1"/>
    </source>
</evidence>
<name>A0AAE8L9K9_9HYPH</name>
<keyword evidence="5" id="KW-0233">DNA recombination</keyword>
<evidence type="ECO:0000256" key="1">
    <source>
        <dbReference type="ARBA" id="ARBA00009913"/>
    </source>
</evidence>
<dbReference type="InterPro" id="IPR036162">
    <property type="entry name" value="Resolvase-like_N_sf"/>
</dbReference>
<reference evidence="9 11" key="1">
    <citation type="submission" date="2016-04" db="EMBL/GenBank/DDBJ databases">
        <title>Complete genome sequencing and analysis of CBMB27, Methylobacterium phyllosphaerae isolated from leaf tissues of rice (Oryza sativa L.).</title>
        <authorList>
            <person name="Lee Y."/>
            <person name="Hwangbo K."/>
            <person name="Chung H."/>
            <person name="Yoo J."/>
            <person name="Kim K.Y."/>
            <person name="Sa T.M."/>
            <person name="Um Y."/>
            <person name="Madhaiyan M."/>
        </authorList>
    </citation>
    <scope>NUCLEOTIDE SEQUENCE [LARGE SCALE GENOMIC DNA]</scope>
    <source>
        <strain evidence="9 11">CBMB27</strain>
        <plasmid evidence="9 11">CBMB27-p1</plasmid>
    </source>
</reference>
<dbReference type="PROSITE" id="PS00398">
    <property type="entry name" value="RECOMBINASES_2"/>
    <property type="match status" value="1"/>
</dbReference>
<keyword evidence="3" id="KW-0230">DNA invertase</keyword>
<dbReference type="PANTHER" id="PTHR30461">
    <property type="entry name" value="DNA-INVERTASE FROM LAMBDOID PROPHAGE"/>
    <property type="match status" value="1"/>
</dbReference>
<dbReference type="CDD" id="cd03768">
    <property type="entry name" value="SR_ResInv"/>
    <property type="match status" value="1"/>
</dbReference>
<dbReference type="InterPro" id="IPR006119">
    <property type="entry name" value="Resolv_N"/>
</dbReference>
<feature type="active site" description="O-(5'-phospho-DNA)-serine intermediate" evidence="6 7">
    <location>
        <position position="11"/>
    </location>
</feature>
<dbReference type="EMBL" id="CP015368">
    <property type="protein sequence ID" value="APT35019.1"/>
    <property type="molecule type" value="Genomic_DNA"/>
</dbReference>
<evidence type="ECO:0000256" key="4">
    <source>
        <dbReference type="ARBA" id="ARBA00023125"/>
    </source>
</evidence>
<dbReference type="SUPFAM" id="SSF53041">
    <property type="entry name" value="Resolvase-like"/>
    <property type="match status" value="1"/>
</dbReference>
<dbReference type="Pfam" id="PF00239">
    <property type="entry name" value="Resolvase"/>
    <property type="match status" value="1"/>
</dbReference>